<proteinExistence type="predicted"/>
<evidence type="ECO:0000313" key="1">
    <source>
        <dbReference type="EMBL" id="EMY70959.1"/>
    </source>
</evidence>
<accession>N1W3Z0</accession>
<sequence length="49" mass="5669">MPRNALVVNPASISNFLWYNEPTHVVRPTVNLTATTTKKFIQEDKAYKY</sequence>
<reference evidence="1 2" key="1">
    <citation type="submission" date="2013-03" db="EMBL/GenBank/DDBJ databases">
        <authorList>
            <person name="Harkins D.M."/>
            <person name="Durkin A.S."/>
            <person name="Brinkac L.M."/>
            <person name="Haft D.H."/>
            <person name="Selengut J.D."/>
            <person name="Sanka R."/>
            <person name="DePew J."/>
            <person name="Purushe J."/>
            <person name="Galloway R.L."/>
            <person name="Vinetz J.M."/>
            <person name="Sutton G.G."/>
            <person name="Nierman W.C."/>
            <person name="Fouts D.E."/>
        </authorList>
    </citation>
    <scope>NUCLEOTIDE SEQUENCE [LARGE SCALE GENOMIC DNA]</scope>
    <source>
        <strain evidence="1 2">Waz Holland</strain>
    </source>
</reference>
<dbReference type="Proteomes" id="UP000012227">
    <property type="component" value="Unassembled WGS sequence"/>
</dbReference>
<organism evidence="1 2">
    <name type="scientific">Leptospira vanthielii serovar Holland str. Waz Holland = ATCC 700522</name>
    <dbReference type="NCBI Taxonomy" id="1218591"/>
    <lineage>
        <taxon>Bacteria</taxon>
        <taxon>Pseudomonadati</taxon>
        <taxon>Spirochaetota</taxon>
        <taxon>Spirochaetia</taxon>
        <taxon>Leptospirales</taxon>
        <taxon>Leptospiraceae</taxon>
        <taxon>Leptospira</taxon>
    </lineage>
</organism>
<protein>
    <submittedName>
        <fullName evidence="1">Uncharacterized protein</fullName>
    </submittedName>
</protein>
<dbReference type="RefSeq" id="WP_002978284.1">
    <property type="nucleotide sequence ID" value="NZ_AOGY02000024.1"/>
</dbReference>
<evidence type="ECO:0000313" key="2">
    <source>
        <dbReference type="Proteomes" id="UP000012227"/>
    </source>
</evidence>
<dbReference type="AlphaFoldDB" id="N1W3Z0"/>
<dbReference type="EMBL" id="AOGY02000024">
    <property type="protein sequence ID" value="EMY70959.1"/>
    <property type="molecule type" value="Genomic_DNA"/>
</dbReference>
<comment type="caution">
    <text evidence="1">The sequence shown here is derived from an EMBL/GenBank/DDBJ whole genome shotgun (WGS) entry which is preliminary data.</text>
</comment>
<gene>
    <name evidence="1" type="ORF">LEP1GSC199_0366</name>
</gene>
<dbReference type="STRING" id="1218591.LEP1GSC199_0366"/>
<name>N1W3Z0_9LEPT</name>